<keyword evidence="3" id="KW-1185">Reference proteome</keyword>
<evidence type="ECO:0000256" key="1">
    <source>
        <dbReference type="SAM" id="Phobius"/>
    </source>
</evidence>
<protein>
    <submittedName>
        <fullName evidence="2">Uncharacterized protein</fullName>
    </submittedName>
</protein>
<name>A0A1H0HGW7_9ACTN</name>
<gene>
    <name evidence="2" type="ORF">SAMN05192576_3580</name>
</gene>
<keyword evidence="1" id="KW-0812">Transmembrane</keyword>
<dbReference type="RefSeq" id="WP_143016236.1">
    <property type="nucleotide sequence ID" value="NZ_BKAE01000008.1"/>
</dbReference>
<sequence length="169" mass="18011">MSTAPLQVEQRPRWRLAVWALVAAAVLAVTVWYVNSPTELPTSDRTISASTPVDQPVYVGVFAPGADFGRTLHLSGVKVHTTSNTAVRVVPLLCRGGTIGVTTAPESFCEELVNPKGETFAAGDDIVLEISSSEPAIAVIDRVRLGYRDGLQWGTHEAGSGSVVRILSR</sequence>
<evidence type="ECO:0000313" key="3">
    <source>
        <dbReference type="Proteomes" id="UP000199004"/>
    </source>
</evidence>
<dbReference type="OrthoDB" id="3788245at2"/>
<proteinExistence type="predicted"/>
<dbReference type="EMBL" id="FNIC01000006">
    <property type="protein sequence ID" value="SDO18445.1"/>
    <property type="molecule type" value="Genomic_DNA"/>
</dbReference>
<dbReference type="Proteomes" id="UP000199004">
    <property type="component" value="Unassembled WGS sequence"/>
</dbReference>
<organism evidence="2 3">
    <name type="scientific">Nocardioides szechwanensis</name>
    <dbReference type="NCBI Taxonomy" id="1005944"/>
    <lineage>
        <taxon>Bacteria</taxon>
        <taxon>Bacillati</taxon>
        <taxon>Actinomycetota</taxon>
        <taxon>Actinomycetes</taxon>
        <taxon>Propionibacteriales</taxon>
        <taxon>Nocardioidaceae</taxon>
        <taxon>Nocardioides</taxon>
    </lineage>
</organism>
<reference evidence="2 3" key="1">
    <citation type="submission" date="2016-10" db="EMBL/GenBank/DDBJ databases">
        <authorList>
            <person name="de Groot N.N."/>
        </authorList>
    </citation>
    <scope>NUCLEOTIDE SEQUENCE [LARGE SCALE GENOMIC DNA]</scope>
    <source>
        <strain evidence="2 3">CGMCC 1.11147</strain>
    </source>
</reference>
<keyword evidence="1" id="KW-0472">Membrane</keyword>
<keyword evidence="1" id="KW-1133">Transmembrane helix</keyword>
<feature type="transmembrane region" description="Helical" evidence="1">
    <location>
        <begin position="16"/>
        <end position="34"/>
    </location>
</feature>
<accession>A0A1H0HGW7</accession>
<evidence type="ECO:0000313" key="2">
    <source>
        <dbReference type="EMBL" id="SDO18445.1"/>
    </source>
</evidence>
<dbReference type="AlphaFoldDB" id="A0A1H0HGW7"/>